<evidence type="ECO:0000313" key="1">
    <source>
        <dbReference type="EMBL" id="KAH7312359.1"/>
    </source>
</evidence>
<evidence type="ECO:0000313" key="2">
    <source>
        <dbReference type="Proteomes" id="UP000813444"/>
    </source>
</evidence>
<gene>
    <name evidence="1" type="ORF">B0I35DRAFT_53908</name>
</gene>
<dbReference type="AlphaFoldDB" id="A0A8K0SME0"/>
<accession>A0A8K0SME0</accession>
<protein>
    <submittedName>
        <fullName evidence="1">Uncharacterized protein</fullName>
    </submittedName>
</protein>
<reference evidence="1" key="1">
    <citation type="journal article" date="2021" name="Nat. Commun.">
        <title>Genetic determinants of endophytism in the Arabidopsis root mycobiome.</title>
        <authorList>
            <person name="Mesny F."/>
            <person name="Miyauchi S."/>
            <person name="Thiergart T."/>
            <person name="Pickel B."/>
            <person name="Atanasova L."/>
            <person name="Karlsson M."/>
            <person name="Huettel B."/>
            <person name="Barry K.W."/>
            <person name="Haridas S."/>
            <person name="Chen C."/>
            <person name="Bauer D."/>
            <person name="Andreopoulos W."/>
            <person name="Pangilinan J."/>
            <person name="LaButti K."/>
            <person name="Riley R."/>
            <person name="Lipzen A."/>
            <person name="Clum A."/>
            <person name="Drula E."/>
            <person name="Henrissat B."/>
            <person name="Kohler A."/>
            <person name="Grigoriev I.V."/>
            <person name="Martin F.M."/>
            <person name="Hacquard S."/>
        </authorList>
    </citation>
    <scope>NUCLEOTIDE SEQUENCE</scope>
    <source>
        <strain evidence="1">MPI-CAGE-CH-0235</strain>
    </source>
</reference>
<dbReference type="EMBL" id="JAGPNK010000010">
    <property type="protein sequence ID" value="KAH7312359.1"/>
    <property type="molecule type" value="Genomic_DNA"/>
</dbReference>
<comment type="caution">
    <text evidence="1">The sequence shown here is derived from an EMBL/GenBank/DDBJ whole genome shotgun (WGS) entry which is preliminary data.</text>
</comment>
<name>A0A8K0SME0_9HYPO</name>
<sequence>MQLSPWFSQWWDAALHAYNTAALVGLVAMVRCARKTLSHFACCLSKFSMGFFVWCSSAVISRRLAHLWLTTAGRARLRSVLALNVVQVWYPASHRAPATSDQPPPAHCSAHGPRVGALDIIIQHCVGEAASTLRLLPVARPPASPALLFAFYLVQSRPIARSMAGLAPQSPQAPPTSLLLLQASLAGSARWERMAFTTNVCLRHAGAAASPNTSNVAPDTYACTSIRAWATHTL</sequence>
<proteinExistence type="predicted"/>
<keyword evidence="2" id="KW-1185">Reference proteome</keyword>
<dbReference type="Proteomes" id="UP000813444">
    <property type="component" value="Unassembled WGS sequence"/>
</dbReference>
<organism evidence="1 2">
    <name type="scientific">Stachybotrys elegans</name>
    <dbReference type="NCBI Taxonomy" id="80388"/>
    <lineage>
        <taxon>Eukaryota</taxon>
        <taxon>Fungi</taxon>
        <taxon>Dikarya</taxon>
        <taxon>Ascomycota</taxon>
        <taxon>Pezizomycotina</taxon>
        <taxon>Sordariomycetes</taxon>
        <taxon>Hypocreomycetidae</taxon>
        <taxon>Hypocreales</taxon>
        <taxon>Stachybotryaceae</taxon>
        <taxon>Stachybotrys</taxon>
    </lineage>
</organism>